<organism evidence="1 2">
    <name type="scientific">Singulisphaera acidiphila (strain ATCC BAA-1392 / DSM 18658 / VKM B-2454 / MOB10)</name>
    <dbReference type="NCBI Taxonomy" id="886293"/>
    <lineage>
        <taxon>Bacteria</taxon>
        <taxon>Pseudomonadati</taxon>
        <taxon>Planctomycetota</taxon>
        <taxon>Planctomycetia</taxon>
        <taxon>Isosphaerales</taxon>
        <taxon>Isosphaeraceae</taxon>
        <taxon>Singulisphaera</taxon>
    </lineage>
</organism>
<dbReference type="KEGG" id="saci:Sinac_2103"/>
<name>L0DC83_SINAD</name>
<dbReference type="EMBL" id="CP003364">
    <property type="protein sequence ID" value="AGA26438.1"/>
    <property type="molecule type" value="Genomic_DNA"/>
</dbReference>
<dbReference type="AlphaFoldDB" id="L0DC83"/>
<dbReference type="HOGENOM" id="CLU_2620125_0_0_0"/>
<accession>L0DC83</accession>
<evidence type="ECO:0000313" key="2">
    <source>
        <dbReference type="Proteomes" id="UP000010798"/>
    </source>
</evidence>
<proteinExistence type="predicted"/>
<gene>
    <name evidence="1" type="ordered locus">Sinac_2103</name>
</gene>
<evidence type="ECO:0000313" key="1">
    <source>
        <dbReference type="EMBL" id="AGA26438.1"/>
    </source>
</evidence>
<dbReference type="OrthoDB" id="9991269at2"/>
<dbReference type="Proteomes" id="UP000010798">
    <property type="component" value="Chromosome"/>
</dbReference>
<protein>
    <submittedName>
        <fullName evidence="1">Uncharacterized protein</fullName>
    </submittedName>
</protein>
<sequence>MLRPFASHSARRLIPILLPMFVLYFCLSDGTAAESNPAQPWVLAVSRPTRTEDSPQNSLMFLSKREGTIAQSSVHLVE</sequence>
<reference evidence="1 2" key="1">
    <citation type="submission" date="2012-02" db="EMBL/GenBank/DDBJ databases">
        <title>Complete sequence of chromosome of Singulisphaera acidiphila DSM 18658.</title>
        <authorList>
            <consortium name="US DOE Joint Genome Institute (JGI-PGF)"/>
            <person name="Lucas S."/>
            <person name="Copeland A."/>
            <person name="Lapidus A."/>
            <person name="Glavina del Rio T."/>
            <person name="Dalin E."/>
            <person name="Tice H."/>
            <person name="Bruce D."/>
            <person name="Goodwin L."/>
            <person name="Pitluck S."/>
            <person name="Peters L."/>
            <person name="Ovchinnikova G."/>
            <person name="Chertkov O."/>
            <person name="Kyrpides N."/>
            <person name="Mavromatis K."/>
            <person name="Ivanova N."/>
            <person name="Brettin T."/>
            <person name="Detter J.C."/>
            <person name="Han C."/>
            <person name="Larimer F."/>
            <person name="Land M."/>
            <person name="Hauser L."/>
            <person name="Markowitz V."/>
            <person name="Cheng J.-F."/>
            <person name="Hugenholtz P."/>
            <person name="Woyke T."/>
            <person name="Wu D."/>
            <person name="Tindall B."/>
            <person name="Pomrenke H."/>
            <person name="Brambilla E."/>
            <person name="Klenk H.-P."/>
            <person name="Eisen J.A."/>
        </authorList>
    </citation>
    <scope>NUCLEOTIDE SEQUENCE [LARGE SCALE GENOMIC DNA]</scope>
    <source>
        <strain evidence="2">ATCC BAA-1392 / DSM 18658 / VKM B-2454 / MOB10</strain>
    </source>
</reference>
<keyword evidence="2" id="KW-1185">Reference proteome</keyword>